<comment type="subcellular location">
    <subcellularLocation>
        <location evidence="1">Cell membrane</location>
        <topology evidence="1">Multi-pass membrane protein</topology>
    </subcellularLocation>
</comment>
<feature type="transmembrane region" description="Helical" evidence="8">
    <location>
        <begin position="21"/>
        <end position="39"/>
    </location>
</feature>
<gene>
    <name evidence="10" type="ORF">Dpo_13c00450</name>
</gene>
<evidence type="ECO:0000256" key="7">
    <source>
        <dbReference type="ARBA" id="ARBA00023136"/>
    </source>
</evidence>
<feature type="transmembrane region" description="Helical" evidence="8">
    <location>
        <begin position="71"/>
        <end position="89"/>
    </location>
</feature>
<evidence type="ECO:0000313" key="10">
    <source>
        <dbReference type="EMBL" id="EMS77647.1"/>
    </source>
</evidence>
<dbReference type="RefSeq" id="WP_006968341.1">
    <property type="nucleotide sequence ID" value="NZ_APJX01000013.1"/>
</dbReference>
<evidence type="ECO:0000313" key="11">
    <source>
        <dbReference type="Proteomes" id="UP000014216"/>
    </source>
</evidence>
<evidence type="ECO:0000256" key="1">
    <source>
        <dbReference type="ARBA" id="ARBA00004651"/>
    </source>
</evidence>
<dbReference type="AlphaFoldDB" id="S0G0A7"/>
<dbReference type="GO" id="GO:0009103">
    <property type="term" value="P:lipopolysaccharide biosynthetic process"/>
    <property type="evidence" value="ECO:0007669"/>
    <property type="project" value="UniProtKB-ARBA"/>
</dbReference>
<dbReference type="Proteomes" id="UP000014216">
    <property type="component" value="Unassembled WGS sequence"/>
</dbReference>
<feature type="transmembrane region" description="Helical" evidence="8">
    <location>
        <begin position="397"/>
        <end position="418"/>
    </location>
</feature>
<accession>S0G0A7</accession>
<dbReference type="InterPro" id="IPR038731">
    <property type="entry name" value="RgtA/B/C-like"/>
</dbReference>
<dbReference type="InterPro" id="IPR050297">
    <property type="entry name" value="LipidA_mod_glycosyltrf_83"/>
</dbReference>
<keyword evidence="3" id="KW-0328">Glycosyltransferase</keyword>
<evidence type="ECO:0000256" key="2">
    <source>
        <dbReference type="ARBA" id="ARBA00022475"/>
    </source>
</evidence>
<keyword evidence="2" id="KW-1003">Cell membrane</keyword>
<dbReference type="PANTHER" id="PTHR33908">
    <property type="entry name" value="MANNOSYLTRANSFERASE YKCB-RELATED"/>
    <property type="match status" value="1"/>
</dbReference>
<dbReference type="GO" id="GO:0016763">
    <property type="term" value="F:pentosyltransferase activity"/>
    <property type="evidence" value="ECO:0007669"/>
    <property type="project" value="TreeGrafter"/>
</dbReference>
<feature type="transmembrane region" description="Helical" evidence="8">
    <location>
        <begin position="215"/>
        <end position="235"/>
    </location>
</feature>
<keyword evidence="7 8" id="KW-0472">Membrane</keyword>
<name>S0G0A7_9BACT</name>
<dbReference type="PANTHER" id="PTHR33908:SF11">
    <property type="entry name" value="MEMBRANE PROTEIN"/>
    <property type="match status" value="1"/>
</dbReference>
<comment type="caution">
    <text evidence="10">The sequence shown here is derived from an EMBL/GenBank/DDBJ whole genome shotgun (WGS) entry which is preliminary data.</text>
</comment>
<evidence type="ECO:0000256" key="8">
    <source>
        <dbReference type="SAM" id="Phobius"/>
    </source>
</evidence>
<proteinExistence type="predicted"/>
<evidence type="ECO:0000259" key="9">
    <source>
        <dbReference type="Pfam" id="PF13231"/>
    </source>
</evidence>
<feature type="transmembrane region" description="Helical" evidence="8">
    <location>
        <begin position="135"/>
        <end position="158"/>
    </location>
</feature>
<feature type="transmembrane region" description="Helical" evidence="8">
    <location>
        <begin position="170"/>
        <end position="203"/>
    </location>
</feature>
<protein>
    <recommendedName>
        <fullName evidence="9">Glycosyltransferase RgtA/B/C/D-like domain-containing protein</fullName>
    </recommendedName>
</protein>
<feature type="transmembrane region" description="Helical" evidence="8">
    <location>
        <begin position="94"/>
        <end position="115"/>
    </location>
</feature>
<keyword evidence="11" id="KW-1185">Reference proteome</keyword>
<dbReference type="GO" id="GO:0005886">
    <property type="term" value="C:plasma membrane"/>
    <property type="evidence" value="ECO:0007669"/>
    <property type="project" value="UniProtKB-SubCell"/>
</dbReference>
<feature type="transmembrane region" description="Helical" evidence="8">
    <location>
        <begin position="424"/>
        <end position="446"/>
    </location>
</feature>
<dbReference type="EMBL" id="APJX01000013">
    <property type="protein sequence ID" value="EMS77647.1"/>
    <property type="molecule type" value="Genomic_DNA"/>
</dbReference>
<evidence type="ECO:0000256" key="4">
    <source>
        <dbReference type="ARBA" id="ARBA00022679"/>
    </source>
</evidence>
<keyword evidence="6 8" id="KW-1133">Transmembrane helix</keyword>
<organism evidence="10 11">
    <name type="scientific">Desulfotignum phosphitoxidans DSM 13687</name>
    <dbReference type="NCBI Taxonomy" id="1286635"/>
    <lineage>
        <taxon>Bacteria</taxon>
        <taxon>Pseudomonadati</taxon>
        <taxon>Thermodesulfobacteriota</taxon>
        <taxon>Desulfobacteria</taxon>
        <taxon>Desulfobacterales</taxon>
        <taxon>Desulfobacteraceae</taxon>
        <taxon>Desulfotignum</taxon>
    </lineage>
</organism>
<evidence type="ECO:0000256" key="5">
    <source>
        <dbReference type="ARBA" id="ARBA00022692"/>
    </source>
</evidence>
<sequence length="495" mass="56904">MHKDSSEFGSVMKRGVMVNPKWFLVFILLLNLFLALYSTPITNYGDAGSYIGFGKLLSGEGQGDFAHRSPLYPLILAVFMSVIPQAIFFKFIVFFQYFLVGLTTWLVCLIFKPLFDRKEWAMLVGLCFNLSLSTIYYANIFLTEILTVFLLCLSLYILFKIYDKYSIRNAVLLGLVLGLLSLARFNTVPLIVPFLLLLLVLFIHQKIPFSKSAGILVSFFATCLIVINIWCYYNFVTHEFYGLFPGSGSNVPRNAVVASIRPDDAVSEENRVILDIFLRARQSYLSEQYSAPKGSLSSFDKWGLLDDLYSGYAIYGRAMPDLKKHLNLTDDVNESAMGQWLVNFYNEIYNQNKAFIMKMRFLSFLSSFRASASALPGEFGKINTNILPAYLFKIFKLFVLLVSMFVFFSFFIFIFQALKDKSGFNFRLFVLFIIVFSFWGINFYFVTGADANRFKFPAEPLIFGLFVYYFHKGTFWLSRKCYPKKILISTNKTRP</sequence>
<feature type="domain" description="Glycosyltransferase RgtA/B/C/D-like" evidence="9">
    <location>
        <begin position="68"/>
        <end position="225"/>
    </location>
</feature>
<reference evidence="10 11" key="1">
    <citation type="journal article" date="2013" name="Genome Announc.">
        <title>Draft Genome Sequence of Desulfotignum phosphitoxidans DSM 13687 Strain FiPS-3.</title>
        <authorList>
            <person name="Poehlein A."/>
            <person name="Daniel R."/>
            <person name="Simeonova D.D."/>
        </authorList>
    </citation>
    <scope>NUCLEOTIDE SEQUENCE [LARGE SCALE GENOMIC DNA]</scope>
    <source>
        <strain evidence="10 11">DSM 13687</strain>
    </source>
</reference>
<keyword evidence="5 8" id="KW-0812">Transmembrane</keyword>
<keyword evidence="4" id="KW-0808">Transferase</keyword>
<evidence type="ECO:0000256" key="6">
    <source>
        <dbReference type="ARBA" id="ARBA00022989"/>
    </source>
</evidence>
<evidence type="ECO:0000256" key="3">
    <source>
        <dbReference type="ARBA" id="ARBA00022676"/>
    </source>
</evidence>
<dbReference type="Pfam" id="PF13231">
    <property type="entry name" value="PMT_2"/>
    <property type="match status" value="1"/>
</dbReference>